<dbReference type="SFLD" id="SFLDS00029">
    <property type="entry name" value="Radical_SAM"/>
    <property type="match status" value="1"/>
</dbReference>
<dbReference type="Proteomes" id="UP000031327">
    <property type="component" value="Unassembled WGS sequence"/>
</dbReference>
<evidence type="ECO:0000313" key="9">
    <source>
        <dbReference type="EMBL" id="AHX39784.1"/>
    </source>
</evidence>
<dbReference type="OrthoDB" id="9782387at2"/>
<dbReference type="InterPro" id="IPR013785">
    <property type="entry name" value="Aldolase_TIM"/>
</dbReference>
<dbReference type="SUPFAM" id="SSF102114">
    <property type="entry name" value="Radical SAM enzymes"/>
    <property type="match status" value="1"/>
</dbReference>
<dbReference type="InterPro" id="IPR058240">
    <property type="entry name" value="rSAM_sf"/>
</dbReference>
<dbReference type="CDD" id="cd01335">
    <property type="entry name" value="Radical_SAM"/>
    <property type="match status" value="1"/>
</dbReference>
<dbReference type="RefSeq" id="WP_039610724.1">
    <property type="nucleotide sequence ID" value="NZ_JWIC01000007.1"/>
</dbReference>
<proteinExistence type="predicted"/>
<feature type="domain" description="Radical SAM core" evidence="7">
    <location>
        <begin position="47"/>
        <end position="153"/>
    </location>
</feature>
<keyword evidence="3" id="KW-0949">S-adenosyl-L-methionine</keyword>
<dbReference type="InterPro" id="IPR007197">
    <property type="entry name" value="rSAM"/>
</dbReference>
<dbReference type="PANTHER" id="PTHR43787:SF10">
    <property type="entry name" value="COFACTOR MODIFYING PROTEIN"/>
    <property type="match status" value="1"/>
</dbReference>
<evidence type="ECO:0000259" key="8">
    <source>
        <dbReference type="Pfam" id="PF13186"/>
    </source>
</evidence>
<feature type="domain" description="4Fe4S-binding SPASM" evidence="8">
    <location>
        <begin position="237"/>
        <end position="307"/>
    </location>
</feature>
<name>A0A023PYV9_9GAMM</name>
<keyword evidence="5" id="KW-0408">Iron</keyword>
<evidence type="ECO:0000256" key="4">
    <source>
        <dbReference type="ARBA" id="ARBA00022723"/>
    </source>
</evidence>
<sequence length="342" mass="39177">MNYFELIGFNGNENLKLLMGGAGSERLSYTEKKILFKKHVEIINLELSYQCNRKCDYCPVSFSDRHDAQTYLDTSVLEKTCKELAQIRYDNKISLNLYNEPLMDPSLESKIHTVRQHLPASHIGFNSNGDYLKLSRLITLSASGLDQICVTLHPLPNVEQSPATILRRVTKLLNKLEYTAFDDKMSLSYIENHELIDFRQLGVRVIIQWPDWRKHGTNRGGTLEDHSSSSYKRIMPCARPFREFTIFYDGNVQPCCESFHDSDTNLEQVGNVATASIFDLYTSKKLNLMRRSLYDFSPKQGICASCTVADFSSIEDDPMRKALVKTVINEAKQKQIDCHVSY</sequence>
<dbReference type="AlphaFoldDB" id="A0A023PYV9"/>
<protein>
    <submittedName>
        <fullName evidence="9">Uncharacterized protein</fullName>
    </submittedName>
</protein>
<keyword evidence="4" id="KW-0479">Metal-binding</keyword>
<organism evidence="9">
    <name type="scientific">Pseudoalteromonas luteoviolacea</name>
    <dbReference type="NCBI Taxonomy" id="43657"/>
    <lineage>
        <taxon>Bacteria</taxon>
        <taxon>Pseudomonadati</taxon>
        <taxon>Pseudomonadota</taxon>
        <taxon>Gammaproteobacteria</taxon>
        <taxon>Alteromonadales</taxon>
        <taxon>Pseudoalteromonadaceae</taxon>
        <taxon>Pseudoalteromonas</taxon>
    </lineage>
</organism>
<accession>A0A023PYV9</accession>
<evidence type="ECO:0000256" key="6">
    <source>
        <dbReference type="ARBA" id="ARBA00023014"/>
    </source>
</evidence>
<dbReference type="GO" id="GO:0051539">
    <property type="term" value="F:4 iron, 4 sulfur cluster binding"/>
    <property type="evidence" value="ECO:0007669"/>
    <property type="project" value="UniProtKB-KW"/>
</dbReference>
<evidence type="ECO:0000256" key="5">
    <source>
        <dbReference type="ARBA" id="ARBA00023004"/>
    </source>
</evidence>
<gene>
    <name evidence="10" type="ORF">JF50_17865</name>
</gene>
<reference evidence="9" key="1">
    <citation type="journal article" date="2014" name="Science">
        <title>Marine tubeworm metamorphosis induced by arrays of bacterial phage tail-like structures.</title>
        <authorList>
            <person name="Shikuma N.J."/>
            <person name="Pilhofer M."/>
            <person name="Weiss G.L."/>
            <person name="Hadfield M.G."/>
            <person name="Jensen G.J."/>
            <person name="Newman D.K."/>
        </authorList>
    </citation>
    <scope>NUCLEOTIDE SEQUENCE</scope>
    <source>
        <strain evidence="9">HI1</strain>
    </source>
</reference>
<dbReference type="EMBL" id="KF724688">
    <property type="protein sequence ID" value="AHX39784.1"/>
    <property type="molecule type" value="Genomic_DNA"/>
</dbReference>
<evidence type="ECO:0000313" key="11">
    <source>
        <dbReference type="Proteomes" id="UP000031327"/>
    </source>
</evidence>
<comment type="cofactor">
    <cofactor evidence="1">
        <name>[4Fe-4S] cluster</name>
        <dbReference type="ChEBI" id="CHEBI:49883"/>
    </cofactor>
</comment>
<dbReference type="GO" id="GO:0046872">
    <property type="term" value="F:metal ion binding"/>
    <property type="evidence" value="ECO:0007669"/>
    <property type="project" value="UniProtKB-KW"/>
</dbReference>
<reference evidence="10 11" key="2">
    <citation type="submission" date="2014-12" db="EMBL/GenBank/DDBJ databases">
        <title>Draft Genome Sequence of Pseudoalteromonas luteoviolacea HI1.</title>
        <authorList>
            <person name="Asahina A.Y."/>
            <person name="Hadfield M.G."/>
        </authorList>
    </citation>
    <scope>NUCLEOTIDE SEQUENCE [LARGE SCALE GENOMIC DNA]</scope>
    <source>
        <strain evidence="10 11">HI1</strain>
    </source>
</reference>
<dbReference type="Gene3D" id="3.20.20.70">
    <property type="entry name" value="Aldolase class I"/>
    <property type="match status" value="1"/>
</dbReference>
<dbReference type="PANTHER" id="PTHR43787">
    <property type="entry name" value="FEMO COFACTOR BIOSYNTHESIS PROTEIN NIFB-RELATED"/>
    <property type="match status" value="1"/>
</dbReference>
<evidence type="ECO:0000256" key="2">
    <source>
        <dbReference type="ARBA" id="ARBA00022485"/>
    </source>
</evidence>
<evidence type="ECO:0000256" key="3">
    <source>
        <dbReference type="ARBA" id="ARBA00022691"/>
    </source>
</evidence>
<dbReference type="Pfam" id="PF13186">
    <property type="entry name" value="SPASM"/>
    <property type="match status" value="1"/>
</dbReference>
<dbReference type="CDD" id="cd21109">
    <property type="entry name" value="SPASM"/>
    <property type="match status" value="1"/>
</dbReference>
<dbReference type="EMBL" id="JWIC01000007">
    <property type="protein sequence ID" value="KID56150.1"/>
    <property type="molecule type" value="Genomic_DNA"/>
</dbReference>
<evidence type="ECO:0000256" key="1">
    <source>
        <dbReference type="ARBA" id="ARBA00001966"/>
    </source>
</evidence>
<evidence type="ECO:0000313" key="10">
    <source>
        <dbReference type="EMBL" id="KID56150.1"/>
    </source>
</evidence>
<keyword evidence="6" id="KW-0411">Iron-sulfur</keyword>
<evidence type="ECO:0000259" key="7">
    <source>
        <dbReference type="Pfam" id="PF04055"/>
    </source>
</evidence>
<dbReference type="GO" id="GO:0003824">
    <property type="term" value="F:catalytic activity"/>
    <property type="evidence" value="ECO:0007669"/>
    <property type="project" value="InterPro"/>
</dbReference>
<dbReference type="Pfam" id="PF04055">
    <property type="entry name" value="Radical_SAM"/>
    <property type="match status" value="1"/>
</dbReference>
<dbReference type="InterPro" id="IPR023885">
    <property type="entry name" value="4Fe4S-binding_SPASM_dom"/>
</dbReference>
<keyword evidence="2" id="KW-0004">4Fe-4S</keyword>